<dbReference type="Pfam" id="PF00753">
    <property type="entry name" value="Lactamase_B"/>
    <property type="match status" value="1"/>
</dbReference>
<dbReference type="NCBIfam" id="TIGR00360">
    <property type="entry name" value="ComEC_N-term"/>
    <property type="match status" value="1"/>
</dbReference>
<feature type="transmembrane region" description="Helical" evidence="7">
    <location>
        <begin position="357"/>
        <end position="375"/>
    </location>
</feature>
<evidence type="ECO:0000313" key="9">
    <source>
        <dbReference type="EMBL" id="MBZ5749313.1"/>
    </source>
</evidence>
<dbReference type="RefSeq" id="WP_224136944.1">
    <property type="nucleotide sequence ID" value="NZ_JAIQUM010000005.1"/>
</dbReference>
<dbReference type="SMART" id="SM00849">
    <property type="entry name" value="Lactamase_B"/>
    <property type="match status" value="1"/>
</dbReference>
<keyword evidence="10" id="KW-1185">Reference proteome</keyword>
<dbReference type="Pfam" id="PF03772">
    <property type="entry name" value="Competence"/>
    <property type="match status" value="1"/>
</dbReference>
<dbReference type="EMBL" id="JAIQUM010000005">
    <property type="protein sequence ID" value="MBZ5749313.1"/>
    <property type="molecule type" value="Genomic_DNA"/>
</dbReference>
<feature type="transmembrane region" description="Helical" evidence="7">
    <location>
        <begin position="46"/>
        <end position="64"/>
    </location>
</feature>
<dbReference type="InterPro" id="IPR025405">
    <property type="entry name" value="DUF4131"/>
</dbReference>
<feature type="transmembrane region" description="Helical" evidence="7">
    <location>
        <begin position="416"/>
        <end position="438"/>
    </location>
</feature>
<dbReference type="Gene3D" id="3.60.15.10">
    <property type="entry name" value="Ribonuclease Z/Hydroxyacylglutathione hydrolase-like"/>
    <property type="match status" value="1"/>
</dbReference>
<sequence>MKGKLLFLAVSACFSIMLCRFHFQPLIIIATIAFLIFLLIKNERSLFLLSIATILLFIGIFSLTERHNQSSLNEGSYTTIGLISSIPSIDGNQFKGYLENGSGEKLIFYYKIKSLAEKEALKKINPGTYCRFKGELVVPKSPTMPNAFDYKQYLYDHHIHWQYFVEEIGNCKSEKMDLLLILIEIRKNGLNFIEEHFPSSSVGIVQALLFGEIDLLEQDVETAYQELGIVHLLAISGSHVTLLVSGIYFLFIYFGVTHEKTRIVFIVLLPVYMILTGASPSVIRACFMAIVYFLLKLFKIRNSTLDVISFTFLVLLAMNPYYLFQVGFQLSYAVTFGLLLSYRIIEHFASWLTKLTVVSGIAQLCSLPLLLFHFYEVSLVSLPMNMVFVPLYSFIVLPGAIITTVITAVSSSIGAYLITVFSDLLLQTHKFVLFASAIPHTMLTTGKLPIFTLIALIISIIYLFVRFEQRQSINYLYRPAVYLIVVFLIQVMTPFFQPSGKVLVIDVGQGDSIFIQRPFNKGNYLIDTGGRISFPQEEWEERRSTFSIAKNVTVPYFKSIGVTKLDALFLTHGDLDHVGEVLSLLEEVEVKELIIPKGFVRGELERKIMQVAERKKVKITTVQAGDQLTFQNHSFFVVSPVDLTESKNDDSLVLWTEIGGLQWLLTGDAEMDAEKRIVKNYPSLKADVVKVGHHGSKGSTSEELLDHVKPKIALVSAGLNNRYQHPHPDVLDKLVARNISLFRTDLDGAILYHFKGEAGTFSTYPPYDKVNKERKQKRKRLDQPQA</sequence>
<feature type="transmembrane region" description="Helical" evidence="7">
    <location>
        <begin position="450"/>
        <end position="467"/>
    </location>
</feature>
<dbReference type="InterPro" id="IPR035681">
    <property type="entry name" value="ComA-like_MBL"/>
</dbReference>
<organism evidence="9 10">
    <name type="scientific">Metabacillus rhizolycopersici</name>
    <dbReference type="NCBI Taxonomy" id="2875709"/>
    <lineage>
        <taxon>Bacteria</taxon>
        <taxon>Bacillati</taxon>
        <taxon>Bacillota</taxon>
        <taxon>Bacilli</taxon>
        <taxon>Bacillales</taxon>
        <taxon>Bacillaceae</taxon>
        <taxon>Metabacillus</taxon>
    </lineage>
</organism>
<dbReference type="InterPro" id="IPR036866">
    <property type="entry name" value="RibonucZ/Hydroxyglut_hydro"/>
</dbReference>
<reference evidence="9" key="1">
    <citation type="submission" date="2024-05" db="EMBL/GenBank/DDBJ databases">
        <title>Metabacillus sp. nov., isolated from the rhizosphere soil of tomato plants.</title>
        <authorList>
            <person name="Ma R."/>
        </authorList>
    </citation>
    <scope>NUCLEOTIDE SEQUENCE</scope>
    <source>
        <strain evidence="9">DBTR6</strain>
    </source>
</reference>
<evidence type="ECO:0000259" key="8">
    <source>
        <dbReference type="SMART" id="SM00849"/>
    </source>
</evidence>
<keyword evidence="5 7" id="KW-0472">Membrane</keyword>
<dbReference type="NCBIfam" id="TIGR00361">
    <property type="entry name" value="ComEC_Rec2"/>
    <property type="match status" value="1"/>
</dbReference>
<evidence type="ECO:0000256" key="7">
    <source>
        <dbReference type="SAM" id="Phobius"/>
    </source>
</evidence>
<dbReference type="Proteomes" id="UP001165287">
    <property type="component" value="Unassembled WGS sequence"/>
</dbReference>
<feature type="transmembrane region" description="Helical" evidence="7">
    <location>
        <begin position="387"/>
        <end position="409"/>
    </location>
</feature>
<dbReference type="CDD" id="cd07731">
    <property type="entry name" value="ComA-like_MBL-fold"/>
    <property type="match status" value="1"/>
</dbReference>
<dbReference type="InterPro" id="IPR052159">
    <property type="entry name" value="Competence_DNA_uptake"/>
</dbReference>
<protein>
    <submittedName>
        <fullName evidence="9">DNA internalization-related competence protein ComEC/Rec2</fullName>
    </submittedName>
</protein>
<keyword evidence="4 7" id="KW-1133">Transmembrane helix</keyword>
<evidence type="ECO:0000256" key="4">
    <source>
        <dbReference type="ARBA" id="ARBA00022989"/>
    </source>
</evidence>
<dbReference type="InterPro" id="IPR004797">
    <property type="entry name" value="Competence_ComEC/Rec2"/>
</dbReference>
<feature type="transmembrane region" description="Helical" evidence="7">
    <location>
        <begin position="262"/>
        <end position="295"/>
    </location>
</feature>
<feature type="transmembrane region" description="Helical" evidence="7">
    <location>
        <begin position="21"/>
        <end position="40"/>
    </location>
</feature>
<dbReference type="SUPFAM" id="SSF56281">
    <property type="entry name" value="Metallo-hydrolase/oxidoreductase"/>
    <property type="match status" value="1"/>
</dbReference>
<keyword evidence="3 7" id="KW-0812">Transmembrane</keyword>
<dbReference type="PANTHER" id="PTHR30619:SF1">
    <property type="entry name" value="RECOMBINATION PROTEIN 2"/>
    <property type="match status" value="1"/>
</dbReference>
<feature type="transmembrane region" description="Helical" evidence="7">
    <location>
        <begin position="232"/>
        <end position="256"/>
    </location>
</feature>
<evidence type="ECO:0000256" key="6">
    <source>
        <dbReference type="SAM" id="MobiDB-lite"/>
    </source>
</evidence>
<evidence type="ECO:0000256" key="5">
    <source>
        <dbReference type="ARBA" id="ARBA00023136"/>
    </source>
</evidence>
<accession>A0ABS7UMX0</accession>
<dbReference type="Pfam" id="PF13567">
    <property type="entry name" value="DUF4131"/>
    <property type="match status" value="1"/>
</dbReference>
<feature type="transmembrane region" description="Helical" evidence="7">
    <location>
        <begin position="330"/>
        <end position="345"/>
    </location>
</feature>
<evidence type="ECO:0000256" key="1">
    <source>
        <dbReference type="ARBA" id="ARBA00004651"/>
    </source>
</evidence>
<evidence type="ECO:0000256" key="3">
    <source>
        <dbReference type="ARBA" id="ARBA00022692"/>
    </source>
</evidence>
<name>A0ABS7UMX0_9BACI</name>
<evidence type="ECO:0000256" key="2">
    <source>
        <dbReference type="ARBA" id="ARBA00022475"/>
    </source>
</evidence>
<evidence type="ECO:0000313" key="10">
    <source>
        <dbReference type="Proteomes" id="UP001165287"/>
    </source>
</evidence>
<feature type="domain" description="Metallo-beta-lactamase" evidence="8">
    <location>
        <begin position="509"/>
        <end position="719"/>
    </location>
</feature>
<gene>
    <name evidence="9" type="ORF">K9V48_03410</name>
</gene>
<keyword evidence="2" id="KW-1003">Cell membrane</keyword>
<comment type="subcellular location">
    <subcellularLocation>
        <location evidence="1">Cell membrane</location>
        <topology evidence="1">Multi-pass membrane protein</topology>
    </subcellularLocation>
</comment>
<comment type="caution">
    <text evidence="9">The sequence shown here is derived from an EMBL/GenBank/DDBJ whole genome shotgun (WGS) entry which is preliminary data.</text>
</comment>
<dbReference type="PANTHER" id="PTHR30619">
    <property type="entry name" value="DNA INTERNALIZATION/COMPETENCE PROTEIN COMEC/REC2"/>
    <property type="match status" value="1"/>
</dbReference>
<feature type="region of interest" description="Disordered" evidence="6">
    <location>
        <begin position="765"/>
        <end position="786"/>
    </location>
</feature>
<proteinExistence type="predicted"/>
<dbReference type="InterPro" id="IPR001279">
    <property type="entry name" value="Metallo-B-lactamas"/>
</dbReference>
<feature type="transmembrane region" description="Helical" evidence="7">
    <location>
        <begin position="479"/>
        <end position="496"/>
    </location>
</feature>
<dbReference type="InterPro" id="IPR004477">
    <property type="entry name" value="ComEC_N"/>
</dbReference>